<dbReference type="InterPro" id="IPR004026">
    <property type="entry name" value="Ada_DNA_repair_Zn-bd"/>
</dbReference>
<evidence type="ECO:0000256" key="1">
    <source>
        <dbReference type="ARBA" id="ARBA00023159"/>
    </source>
</evidence>
<dbReference type="SUPFAM" id="SSF57884">
    <property type="entry name" value="Ada DNA repair protein, N-terminal domain (N-Ada 10)"/>
    <property type="match status" value="1"/>
</dbReference>
<dbReference type="Proteomes" id="UP000572863">
    <property type="component" value="Unassembled WGS sequence"/>
</dbReference>
<dbReference type="EMBL" id="JACARY010000091">
    <property type="protein sequence ID" value="NWD98876.1"/>
    <property type="molecule type" value="Genomic_DNA"/>
</dbReference>
<evidence type="ECO:0000313" key="4">
    <source>
        <dbReference type="Proteomes" id="UP000572863"/>
    </source>
</evidence>
<proteinExistence type="predicted"/>
<feature type="domain" description="Ada DNA repair metal-binding" evidence="2">
    <location>
        <begin position="27"/>
        <end position="78"/>
    </location>
</feature>
<evidence type="ECO:0000259" key="2">
    <source>
        <dbReference type="Pfam" id="PF02805"/>
    </source>
</evidence>
<sequence length="90" mass="9685">MPTSSKAFTLVGPSGKTCSSPLPGTFGGHRGTKVYGRLDCRAARRAIAQGGYVTHRVFFADEPAALTAGYRPCAVCMPYEHAIWKATRHD</sequence>
<dbReference type="RefSeq" id="WP_177062277.1">
    <property type="nucleotide sequence ID" value="NZ_JACARY010000091.1"/>
</dbReference>
<name>A0ABX2R474_9PSED</name>
<keyword evidence="1" id="KW-0010">Activator</keyword>
<reference evidence="3 4" key="1">
    <citation type="submission" date="2020-04" db="EMBL/GenBank/DDBJ databases">
        <title>Molecular characterization of pseudomonads from Agaricus bisporus reveal novel blotch 2 pathogens in Western Europe.</title>
        <authorList>
            <person name="Taparia T."/>
            <person name="Krijger M."/>
            <person name="Haynes E."/>
            <person name="Elpinstone J.G."/>
            <person name="Noble R."/>
            <person name="Van Der Wolf J."/>
        </authorList>
    </citation>
    <scope>NUCLEOTIDE SEQUENCE [LARGE SCALE GENOMIC DNA]</scope>
    <source>
        <strain evidence="3 4">P7774</strain>
    </source>
</reference>
<dbReference type="InterPro" id="IPR035451">
    <property type="entry name" value="Ada-like_dom_sf"/>
</dbReference>
<dbReference type="Gene3D" id="3.40.10.10">
    <property type="entry name" value="DNA Methylphosphotriester Repair Domain"/>
    <property type="match status" value="1"/>
</dbReference>
<dbReference type="Pfam" id="PF02805">
    <property type="entry name" value="Ada_Zn_binding"/>
    <property type="match status" value="1"/>
</dbReference>
<organism evidence="3 4">
    <name type="scientific">Pseudomonas reactans</name>
    <dbReference type="NCBI Taxonomy" id="117680"/>
    <lineage>
        <taxon>Bacteria</taxon>
        <taxon>Pseudomonadati</taxon>
        <taxon>Pseudomonadota</taxon>
        <taxon>Gammaproteobacteria</taxon>
        <taxon>Pseudomonadales</taxon>
        <taxon>Pseudomonadaceae</taxon>
        <taxon>Pseudomonas</taxon>
    </lineage>
</organism>
<evidence type="ECO:0000313" key="3">
    <source>
        <dbReference type="EMBL" id="NWD98876.1"/>
    </source>
</evidence>
<comment type="caution">
    <text evidence="3">The sequence shown here is derived from an EMBL/GenBank/DDBJ whole genome shotgun (WGS) entry which is preliminary data.</text>
</comment>
<accession>A0ABX2R474</accession>
<keyword evidence="4" id="KW-1185">Reference proteome</keyword>
<protein>
    <submittedName>
        <fullName evidence="3">Metal-binding protein</fullName>
    </submittedName>
</protein>
<gene>
    <name evidence="3" type="ORF">HX871_31135</name>
</gene>